<keyword evidence="3" id="KW-1185">Reference proteome</keyword>
<dbReference type="OrthoDB" id="7174032at2"/>
<evidence type="ECO:0000313" key="2">
    <source>
        <dbReference type="EMBL" id="SCW36546.1"/>
    </source>
</evidence>
<keyword evidence="1" id="KW-0472">Membrane</keyword>
<organism evidence="2 3">
    <name type="scientific">Asticcacaulis taihuensis</name>
    <dbReference type="NCBI Taxonomy" id="260084"/>
    <lineage>
        <taxon>Bacteria</taxon>
        <taxon>Pseudomonadati</taxon>
        <taxon>Pseudomonadota</taxon>
        <taxon>Alphaproteobacteria</taxon>
        <taxon>Caulobacterales</taxon>
        <taxon>Caulobacteraceae</taxon>
        <taxon>Asticcacaulis</taxon>
    </lineage>
</organism>
<name>A0A1G4PW98_9CAUL</name>
<dbReference type="RefSeq" id="WP_139159601.1">
    <property type="nucleotide sequence ID" value="NZ_CBCRYE010000001.1"/>
</dbReference>
<gene>
    <name evidence="2" type="ORF">SAMN02927928_0715</name>
</gene>
<keyword evidence="1" id="KW-1133">Transmembrane helix</keyword>
<dbReference type="EMBL" id="FMTS01000001">
    <property type="protein sequence ID" value="SCW36546.1"/>
    <property type="molecule type" value="Genomic_DNA"/>
</dbReference>
<accession>A0A1G4PW98</accession>
<feature type="transmembrane region" description="Helical" evidence="1">
    <location>
        <begin position="50"/>
        <end position="70"/>
    </location>
</feature>
<dbReference type="AlphaFoldDB" id="A0A1G4PW98"/>
<protein>
    <submittedName>
        <fullName evidence="2">Uncharacterized protein</fullName>
    </submittedName>
</protein>
<proteinExistence type="predicted"/>
<evidence type="ECO:0000313" key="3">
    <source>
        <dbReference type="Proteomes" id="UP000199150"/>
    </source>
</evidence>
<keyword evidence="1" id="KW-0812">Transmembrane</keyword>
<dbReference type="STRING" id="260084.SAMN02927928_0715"/>
<reference evidence="3" key="1">
    <citation type="submission" date="2016-10" db="EMBL/GenBank/DDBJ databases">
        <authorList>
            <person name="Varghese N."/>
            <person name="Submissions S."/>
        </authorList>
    </citation>
    <scope>NUCLEOTIDE SEQUENCE [LARGE SCALE GENOMIC DNA]</scope>
    <source>
        <strain evidence="3">CGMCC 1.3431</strain>
    </source>
</reference>
<evidence type="ECO:0000256" key="1">
    <source>
        <dbReference type="SAM" id="Phobius"/>
    </source>
</evidence>
<sequence length="81" mass="8754">MKRSLTNRATQVLDLLPFAQLLTRRPPSGKLLTAAALVNSPMANRLPPRLVGFAKIAVAALAVGSVIAGARQRPGFKWHQR</sequence>
<dbReference type="Proteomes" id="UP000199150">
    <property type="component" value="Unassembled WGS sequence"/>
</dbReference>